<organism evidence="3 4">
    <name type="scientific">Plectus sambesii</name>
    <dbReference type="NCBI Taxonomy" id="2011161"/>
    <lineage>
        <taxon>Eukaryota</taxon>
        <taxon>Metazoa</taxon>
        <taxon>Ecdysozoa</taxon>
        <taxon>Nematoda</taxon>
        <taxon>Chromadorea</taxon>
        <taxon>Plectida</taxon>
        <taxon>Plectina</taxon>
        <taxon>Plectoidea</taxon>
        <taxon>Plectidae</taxon>
        <taxon>Plectus</taxon>
    </lineage>
</organism>
<dbReference type="WBParaSite" id="PSAMB.scaffold16575size1302.g36964.t1">
    <property type="protein sequence ID" value="PSAMB.scaffold16575size1302.g36964.t1"/>
    <property type="gene ID" value="PSAMB.scaffold16575size1302.g36964"/>
</dbReference>
<evidence type="ECO:0000313" key="3">
    <source>
        <dbReference type="Proteomes" id="UP000887566"/>
    </source>
</evidence>
<evidence type="ECO:0000313" key="4">
    <source>
        <dbReference type="WBParaSite" id="PSAMB.scaffold16575size1302.g36964.t1"/>
    </source>
</evidence>
<evidence type="ECO:0000259" key="2">
    <source>
        <dbReference type="Pfam" id="PF25898"/>
    </source>
</evidence>
<keyword evidence="3" id="KW-1185">Reference proteome</keyword>
<dbReference type="Proteomes" id="UP000887566">
    <property type="component" value="Unplaced"/>
</dbReference>
<dbReference type="Pfam" id="PF25898">
    <property type="entry name" value="LolA_2nd_metazoa"/>
    <property type="match status" value="1"/>
</dbReference>
<dbReference type="Pfam" id="PF25897">
    <property type="entry name" value="LolA_1st_nematode"/>
    <property type="match status" value="1"/>
</dbReference>
<protein>
    <submittedName>
        <fullName evidence="4">Uncharacterized protein</fullName>
    </submittedName>
</protein>
<dbReference type="AlphaFoldDB" id="A0A914V8F2"/>
<reference evidence="4" key="1">
    <citation type="submission" date="2022-11" db="UniProtKB">
        <authorList>
            <consortium name="WormBaseParasite"/>
        </authorList>
    </citation>
    <scope>IDENTIFICATION</scope>
</reference>
<name>A0A914V8F2_9BILA</name>
<sequence length="224" mass="25047">MQWIFRDNDYIFHDGKNNCSAFPKWTESATNPTPYEVPAFIATTLGLNATSVEGLLKQYKEGKTPLFNTSWLDDTDMSTVGGVPAAHWVSCFNVITDRYIEVDVAFGNSTILPADIAISEPVLLQIVMRAYEVKANVPTLTDHYTLEISSVHNPCTEVQEKFFLPPKGVYCNVTSTKAVPAFPDKFEVRLQYADIVGKRFDTTEVVYDKVNKVIGYSLDVAQNT</sequence>
<accession>A0A914V8F2</accession>
<evidence type="ECO:0000259" key="1">
    <source>
        <dbReference type="Pfam" id="PF25897"/>
    </source>
</evidence>
<feature type="domain" description="LolA-like" evidence="2">
    <location>
        <begin position="166"/>
        <end position="222"/>
    </location>
</feature>
<dbReference type="InterPro" id="IPR058831">
    <property type="entry name" value="LolA-like_dom_2nd"/>
</dbReference>
<dbReference type="InterPro" id="IPR058830">
    <property type="entry name" value="LolA-like_dom_1st"/>
</dbReference>
<feature type="domain" description="LolA-like" evidence="1">
    <location>
        <begin position="16"/>
        <end position="153"/>
    </location>
</feature>
<proteinExistence type="predicted"/>